<organism evidence="1 2">
    <name type="scientific">Vogesella aquatica</name>
    <dbReference type="NCBI Taxonomy" id="2984206"/>
    <lineage>
        <taxon>Bacteria</taxon>
        <taxon>Pseudomonadati</taxon>
        <taxon>Pseudomonadota</taxon>
        <taxon>Betaproteobacteria</taxon>
        <taxon>Neisseriales</taxon>
        <taxon>Chromobacteriaceae</taxon>
        <taxon>Vogesella</taxon>
    </lineage>
</organism>
<dbReference type="Pfam" id="PF05742">
    <property type="entry name" value="TANGO2"/>
    <property type="match status" value="1"/>
</dbReference>
<gene>
    <name evidence="1" type="ORF">PQU95_03805</name>
</gene>
<name>A0ABT5IUV4_9NEIS</name>
<reference evidence="1 2" key="1">
    <citation type="submission" date="2023-01" db="EMBL/GenBank/DDBJ databases">
        <title>Novel species of the genus Vogesella isolated from rivers.</title>
        <authorList>
            <person name="Lu H."/>
        </authorList>
    </citation>
    <scope>NUCLEOTIDE SEQUENCE [LARGE SCALE GENOMIC DNA]</scope>
    <source>
        <strain evidence="1 2">DC21W</strain>
    </source>
</reference>
<dbReference type="Proteomes" id="UP001219956">
    <property type="component" value="Unassembled WGS sequence"/>
</dbReference>
<dbReference type="EMBL" id="JAQQLF010000004">
    <property type="protein sequence ID" value="MDC7716347.1"/>
    <property type="molecule type" value="Genomic_DNA"/>
</dbReference>
<sequence length="257" mass="28443">MCIIALAYKTPALGPLVLLANRDEYYTRPALPLDFWTDYPQILGGRDVQAGGSWMAIDTRGRFAAVTHIREGRAVAAARSRGELVQRFVSGDDSALAYAAWLKAHTGDYGPFNLVFGQVNDLLHFNSRTKSLNRIAPGIHVLSNADMDTRWFKAEQLRQKMTTLKRPPADSEVLPWLMNPESAPPEQLPNTGIGSALEKMLSPVFIVGRDYGTRCSSIVNVSARGDVSFTEVSYGIGGRESGRRRHQLRIGQLRKTL</sequence>
<dbReference type="PANTHER" id="PTHR17985:SF8">
    <property type="entry name" value="TRANSPORT AND GOLGI ORGANIZATION PROTEIN 2 HOMOLOG"/>
    <property type="match status" value="1"/>
</dbReference>
<dbReference type="PANTHER" id="PTHR17985">
    <property type="entry name" value="SER/THR-RICH PROTEIN T10 IN DGCR REGION"/>
    <property type="match status" value="1"/>
</dbReference>
<proteinExistence type="predicted"/>
<accession>A0ABT5IUV4</accession>
<protein>
    <submittedName>
        <fullName evidence="1">NRDE family protein</fullName>
    </submittedName>
</protein>
<comment type="caution">
    <text evidence="1">The sequence shown here is derived from an EMBL/GenBank/DDBJ whole genome shotgun (WGS) entry which is preliminary data.</text>
</comment>
<evidence type="ECO:0000313" key="2">
    <source>
        <dbReference type="Proteomes" id="UP001219956"/>
    </source>
</evidence>
<keyword evidence="2" id="KW-1185">Reference proteome</keyword>
<dbReference type="RefSeq" id="WP_272750761.1">
    <property type="nucleotide sequence ID" value="NZ_JAQQLF010000004.1"/>
</dbReference>
<evidence type="ECO:0000313" key="1">
    <source>
        <dbReference type="EMBL" id="MDC7716347.1"/>
    </source>
</evidence>
<dbReference type="InterPro" id="IPR008551">
    <property type="entry name" value="TANGO2"/>
</dbReference>